<proteinExistence type="predicted"/>
<evidence type="ECO:0000313" key="3">
    <source>
        <dbReference type="Proteomes" id="UP001552594"/>
    </source>
</evidence>
<evidence type="ECO:0000256" key="1">
    <source>
        <dbReference type="SAM" id="SignalP"/>
    </source>
</evidence>
<name>A0ABV3JVH1_STRON</name>
<dbReference type="Proteomes" id="UP001552594">
    <property type="component" value="Unassembled WGS sequence"/>
</dbReference>
<dbReference type="EMBL" id="JBFAUK010000006">
    <property type="protein sequence ID" value="MEV5506885.1"/>
    <property type="molecule type" value="Genomic_DNA"/>
</dbReference>
<reference evidence="2 3" key="1">
    <citation type="submission" date="2024-06" db="EMBL/GenBank/DDBJ databases">
        <title>The Natural Products Discovery Center: Release of the First 8490 Sequenced Strains for Exploring Actinobacteria Biosynthetic Diversity.</title>
        <authorList>
            <person name="Kalkreuter E."/>
            <person name="Kautsar S.A."/>
            <person name="Yang D."/>
            <person name="Bader C.D."/>
            <person name="Teijaro C.N."/>
            <person name="Fluegel L."/>
            <person name="Davis C.M."/>
            <person name="Simpson J.R."/>
            <person name="Lauterbach L."/>
            <person name="Steele A.D."/>
            <person name="Gui C."/>
            <person name="Meng S."/>
            <person name="Li G."/>
            <person name="Viehrig K."/>
            <person name="Ye F."/>
            <person name="Su P."/>
            <person name="Kiefer A.F."/>
            <person name="Nichols A."/>
            <person name="Cepeda A.J."/>
            <person name="Yan W."/>
            <person name="Fan B."/>
            <person name="Jiang Y."/>
            <person name="Adhikari A."/>
            <person name="Zheng C.-J."/>
            <person name="Schuster L."/>
            <person name="Cowan T.M."/>
            <person name="Smanski M.J."/>
            <person name="Chevrette M.G."/>
            <person name="De Carvalho L.P.S."/>
            <person name="Shen B."/>
        </authorList>
    </citation>
    <scope>NUCLEOTIDE SEQUENCE [LARGE SCALE GENOMIC DNA]</scope>
    <source>
        <strain evidence="2 3">NPDC052347</strain>
    </source>
</reference>
<gene>
    <name evidence="2" type="ORF">AB0L16_10450</name>
</gene>
<keyword evidence="1" id="KW-0732">Signal</keyword>
<evidence type="ECO:0000313" key="2">
    <source>
        <dbReference type="EMBL" id="MEV5506885.1"/>
    </source>
</evidence>
<dbReference type="RefSeq" id="WP_109280881.1">
    <property type="nucleotide sequence ID" value="NZ_JBFAUK010000006.1"/>
</dbReference>
<sequence>MRIRQVSRVLGPLALLLATSGLGAASATAAPRPAPQPVTDVQCIEGGGQPKGVTFNWGAYTVCSGGVYDGKVIVNGDDDDDWWWWWDLP</sequence>
<organism evidence="2 3">
    <name type="scientific">Streptomyces orinoci</name>
    <name type="common">Streptoverticillium orinoci</name>
    <dbReference type="NCBI Taxonomy" id="67339"/>
    <lineage>
        <taxon>Bacteria</taxon>
        <taxon>Bacillati</taxon>
        <taxon>Actinomycetota</taxon>
        <taxon>Actinomycetes</taxon>
        <taxon>Kitasatosporales</taxon>
        <taxon>Streptomycetaceae</taxon>
        <taxon>Streptomyces</taxon>
    </lineage>
</organism>
<comment type="caution">
    <text evidence="2">The sequence shown here is derived from an EMBL/GenBank/DDBJ whole genome shotgun (WGS) entry which is preliminary data.</text>
</comment>
<feature type="signal peptide" evidence="1">
    <location>
        <begin position="1"/>
        <end position="29"/>
    </location>
</feature>
<evidence type="ECO:0008006" key="4">
    <source>
        <dbReference type="Google" id="ProtNLM"/>
    </source>
</evidence>
<protein>
    <recommendedName>
        <fullName evidence="4">Secreted protein</fullName>
    </recommendedName>
</protein>
<feature type="chain" id="PRO_5045493687" description="Secreted protein" evidence="1">
    <location>
        <begin position="30"/>
        <end position="89"/>
    </location>
</feature>
<keyword evidence="3" id="KW-1185">Reference proteome</keyword>
<accession>A0ABV3JVH1</accession>